<evidence type="ECO:0000256" key="5">
    <source>
        <dbReference type="ARBA" id="ARBA00022692"/>
    </source>
</evidence>
<dbReference type="PANTHER" id="PTHR30574:SF1">
    <property type="entry name" value="SULPHUR TRANSPORT DOMAIN-CONTAINING PROTEIN"/>
    <property type="match status" value="1"/>
</dbReference>
<evidence type="ECO:0000256" key="9">
    <source>
        <dbReference type="SAM" id="Phobius"/>
    </source>
</evidence>
<evidence type="ECO:0000256" key="8">
    <source>
        <dbReference type="ARBA" id="ARBA00035655"/>
    </source>
</evidence>
<feature type="transmembrane region" description="Helical" evidence="9">
    <location>
        <begin position="242"/>
        <end position="263"/>
    </location>
</feature>
<dbReference type="AlphaFoldDB" id="A0AAW6Q711"/>
<dbReference type="Proteomes" id="UP001214976">
    <property type="component" value="Unassembled WGS sequence"/>
</dbReference>
<name>A0AAW6Q711_9PAST</name>
<feature type="transmembrane region" description="Helical" evidence="9">
    <location>
        <begin position="37"/>
        <end position="61"/>
    </location>
</feature>
<dbReference type="Pfam" id="PF04143">
    <property type="entry name" value="Sulf_transp"/>
    <property type="match status" value="1"/>
</dbReference>
<evidence type="ECO:0000256" key="2">
    <source>
        <dbReference type="ARBA" id="ARBA00022448"/>
    </source>
</evidence>
<feature type="transmembrane region" description="Helical" evidence="9">
    <location>
        <begin position="140"/>
        <end position="168"/>
    </location>
</feature>
<dbReference type="InterPro" id="IPR007272">
    <property type="entry name" value="Sulf_transp_TsuA/YedE"/>
</dbReference>
<protein>
    <submittedName>
        <fullName evidence="10">YeeE/YedE family protein</fullName>
    </submittedName>
</protein>
<dbReference type="EMBL" id="JARQTW010000002">
    <property type="protein sequence ID" value="MDG2949098.1"/>
    <property type="molecule type" value="Genomic_DNA"/>
</dbReference>
<accession>A0AAW6Q711</accession>
<reference evidence="10" key="1">
    <citation type="submission" date="2023-03" db="EMBL/GenBank/DDBJ databases">
        <title>Classification of Bisgaard taxon 6 and taxon 10 as Exercitatus varius gen. nov., spec. nov.</title>
        <authorList>
            <person name="Christensen H."/>
        </authorList>
    </citation>
    <scope>NUCLEOTIDE SEQUENCE</scope>
    <source>
        <strain evidence="10">86116</strain>
    </source>
</reference>
<feature type="transmembrane region" description="Helical" evidence="9">
    <location>
        <begin position="188"/>
        <end position="212"/>
    </location>
</feature>
<feature type="transmembrane region" description="Helical" evidence="9">
    <location>
        <begin position="73"/>
        <end position="94"/>
    </location>
</feature>
<feature type="transmembrane region" description="Helical" evidence="9">
    <location>
        <begin position="106"/>
        <end position="128"/>
    </location>
</feature>
<dbReference type="RefSeq" id="WP_317476432.1">
    <property type="nucleotide sequence ID" value="NZ_JARQTT010000001.1"/>
</dbReference>
<keyword evidence="5 9" id="KW-0812">Transmembrane</keyword>
<evidence type="ECO:0000313" key="10">
    <source>
        <dbReference type="EMBL" id="MDG2949098.1"/>
    </source>
</evidence>
<keyword evidence="6 9" id="KW-1133">Transmembrane helix</keyword>
<organism evidence="10 11">
    <name type="scientific">Exercitatus varius</name>
    <dbReference type="NCBI Taxonomy" id="67857"/>
    <lineage>
        <taxon>Bacteria</taxon>
        <taxon>Pseudomonadati</taxon>
        <taxon>Pseudomonadota</taxon>
        <taxon>Gammaproteobacteria</taxon>
        <taxon>Pasteurellales</taxon>
        <taxon>Pasteurellaceae</taxon>
        <taxon>Exercitatus</taxon>
    </lineage>
</organism>
<sequence length="338" mass="36524">MLSGLLIGIAFGFLLQRSQFCFVSGFRNLYFQKNTRFLTALLIAVSIQSVGFFALSAFGLITIPTTQLPVSATLAGGLLFGAGMVLSNCCAAGAWFRTGEGLTGSWIALVCFSLTMAATQTGALRSWINPIVKQVTPIDNIYLTFGISPWILTALLIVVTVFLTVYQIRHPRYQPPRKPTTPLIAHPLFANPWNLFVSAALIGILGVAAWVLSEQTGRSYGFGIAVPSANAVQYLVNGQHRYLNWGTYFVLGIMLGSFISAKLSGEFEIRVPEPKAVLQRISGSVMMGIGAALAGGCTVTNSLVSTAYFSWQGWLSTLMIMLGCWLTSAIIKPTQCRI</sequence>
<evidence type="ECO:0000256" key="3">
    <source>
        <dbReference type="ARBA" id="ARBA00022475"/>
    </source>
</evidence>
<evidence type="ECO:0000256" key="4">
    <source>
        <dbReference type="ARBA" id="ARBA00022519"/>
    </source>
</evidence>
<gene>
    <name evidence="10" type="ORF">P7M15_00940</name>
</gene>
<evidence type="ECO:0000256" key="7">
    <source>
        <dbReference type="ARBA" id="ARBA00023136"/>
    </source>
</evidence>
<comment type="similarity">
    <text evidence="8">Belongs to the TsuA/YedE (TC 9.B.102) family.</text>
</comment>
<comment type="subcellular location">
    <subcellularLocation>
        <location evidence="1">Cell inner membrane</location>
        <topology evidence="1">Multi-pass membrane protein</topology>
    </subcellularLocation>
</comment>
<keyword evidence="4" id="KW-0997">Cell inner membrane</keyword>
<feature type="transmembrane region" description="Helical" evidence="9">
    <location>
        <begin position="311"/>
        <end position="331"/>
    </location>
</feature>
<evidence type="ECO:0000256" key="6">
    <source>
        <dbReference type="ARBA" id="ARBA00022989"/>
    </source>
</evidence>
<keyword evidence="7 9" id="KW-0472">Membrane</keyword>
<keyword evidence="2" id="KW-0813">Transport</keyword>
<proteinExistence type="inferred from homology"/>
<comment type="caution">
    <text evidence="10">The sequence shown here is derived from an EMBL/GenBank/DDBJ whole genome shotgun (WGS) entry which is preliminary data.</text>
</comment>
<dbReference type="GO" id="GO:0005886">
    <property type="term" value="C:plasma membrane"/>
    <property type="evidence" value="ECO:0007669"/>
    <property type="project" value="UniProtKB-SubCell"/>
</dbReference>
<evidence type="ECO:0000256" key="1">
    <source>
        <dbReference type="ARBA" id="ARBA00004429"/>
    </source>
</evidence>
<evidence type="ECO:0000313" key="11">
    <source>
        <dbReference type="Proteomes" id="UP001214976"/>
    </source>
</evidence>
<keyword evidence="3" id="KW-1003">Cell membrane</keyword>
<feature type="transmembrane region" description="Helical" evidence="9">
    <location>
        <begin position="284"/>
        <end position="305"/>
    </location>
</feature>
<dbReference type="PANTHER" id="PTHR30574">
    <property type="entry name" value="INNER MEMBRANE PROTEIN YEDE"/>
    <property type="match status" value="1"/>
</dbReference>